<evidence type="ECO:0000313" key="3">
    <source>
        <dbReference type="Proteomes" id="UP000197003"/>
    </source>
</evidence>
<dbReference type="PROSITE" id="PS51384">
    <property type="entry name" value="FAD_FR"/>
    <property type="match status" value="1"/>
</dbReference>
<dbReference type="PANTHER" id="PTHR47354:SF5">
    <property type="entry name" value="PROTEIN RFBI"/>
    <property type="match status" value="1"/>
</dbReference>
<dbReference type="InterPro" id="IPR050415">
    <property type="entry name" value="MRET"/>
</dbReference>
<accession>A0A1Z3N7A6</accession>
<dbReference type="Gene3D" id="3.40.50.80">
    <property type="entry name" value="Nucleotide-binding domain of ferredoxin-NADP reductase (FNR) module"/>
    <property type="match status" value="1"/>
</dbReference>
<dbReference type="InterPro" id="IPR039261">
    <property type="entry name" value="FNR_nucleotide-bd"/>
</dbReference>
<gene>
    <name evidence="2" type="ORF">B9G79_07045</name>
</gene>
<keyword evidence="2" id="KW-0503">Monooxygenase</keyword>
<dbReference type="RefSeq" id="WP_088564890.1">
    <property type="nucleotide sequence ID" value="NZ_CP020946.1"/>
</dbReference>
<dbReference type="InterPro" id="IPR001433">
    <property type="entry name" value="OxRdtase_FAD/NAD-bd"/>
</dbReference>
<evidence type="ECO:0000313" key="2">
    <source>
        <dbReference type="EMBL" id="ASD63345.1"/>
    </source>
</evidence>
<feature type="domain" description="FAD-binding FR-type" evidence="1">
    <location>
        <begin position="5"/>
        <end position="108"/>
    </location>
</feature>
<dbReference type="AlphaFoldDB" id="A0A1Z3N7A6"/>
<sequence>MSAARTIYHMRVEEIIDHTPTVRELVLKTETPNEFSFKAGQFVMLHVPQGEAKPALRAYSIASDDRTKNGFRLLFKFVENGLASTFVWQLKGGELLNFTGPFGKVFFQEPPTEQIVFLNTGTGLSQHLCYLLSKKEQYPNLRYRMLFGVRTEKDMYYQKEIEELQKALPDFKFEFVLSRPQDDWKGKKGYVQNFISEFDYKNIPTTFYLCGNGGMIKDVKHQLLEVDGFDKTKIWAEAFD</sequence>
<dbReference type="Proteomes" id="UP000197003">
    <property type="component" value="Chromosome"/>
</dbReference>
<dbReference type="PRINTS" id="PR00410">
    <property type="entry name" value="PHEHYDRXLASE"/>
</dbReference>
<dbReference type="InterPro" id="IPR017938">
    <property type="entry name" value="Riboflavin_synthase-like_b-brl"/>
</dbReference>
<keyword evidence="2" id="KW-0560">Oxidoreductase</keyword>
<dbReference type="EMBL" id="CP020946">
    <property type="protein sequence ID" value="ASD63345.1"/>
    <property type="molecule type" value="Genomic_DNA"/>
</dbReference>
<proteinExistence type="predicted"/>
<name>A0A1Z3N7A6_BDEBC</name>
<dbReference type="Pfam" id="PF00175">
    <property type="entry name" value="NAD_binding_1"/>
    <property type="match status" value="1"/>
</dbReference>
<dbReference type="PANTHER" id="PTHR47354">
    <property type="entry name" value="NADH OXIDOREDUCTASE HCR"/>
    <property type="match status" value="1"/>
</dbReference>
<dbReference type="SUPFAM" id="SSF52343">
    <property type="entry name" value="Ferredoxin reductase-like, C-terminal NADP-linked domain"/>
    <property type="match status" value="1"/>
</dbReference>
<dbReference type="InterPro" id="IPR008333">
    <property type="entry name" value="Cbr1-like_FAD-bd_dom"/>
</dbReference>
<dbReference type="Pfam" id="PF00970">
    <property type="entry name" value="FAD_binding_6"/>
    <property type="match status" value="1"/>
</dbReference>
<evidence type="ECO:0000259" key="1">
    <source>
        <dbReference type="PROSITE" id="PS51384"/>
    </source>
</evidence>
<dbReference type="InterPro" id="IPR017927">
    <property type="entry name" value="FAD-bd_FR_type"/>
</dbReference>
<dbReference type="Gene3D" id="2.40.30.10">
    <property type="entry name" value="Translation factors"/>
    <property type="match status" value="1"/>
</dbReference>
<organism evidence="2 3">
    <name type="scientific">Bdellovibrio bacteriovorus</name>
    <dbReference type="NCBI Taxonomy" id="959"/>
    <lineage>
        <taxon>Bacteria</taxon>
        <taxon>Pseudomonadati</taxon>
        <taxon>Bdellovibrionota</taxon>
        <taxon>Bdellovibrionia</taxon>
        <taxon>Bdellovibrionales</taxon>
        <taxon>Pseudobdellovibrionaceae</taxon>
        <taxon>Bdellovibrio</taxon>
    </lineage>
</organism>
<dbReference type="GO" id="GO:0004497">
    <property type="term" value="F:monooxygenase activity"/>
    <property type="evidence" value="ECO:0007669"/>
    <property type="project" value="UniProtKB-KW"/>
</dbReference>
<dbReference type="OrthoDB" id="9784483at2"/>
<reference evidence="2 3" key="1">
    <citation type="submission" date="2017-04" db="EMBL/GenBank/DDBJ databases">
        <title>Whole genome sequence of Bdellovibrio bacteriovorus strain SSB218315.</title>
        <authorList>
            <person name="Oyedara O."/>
            <person name="Rodriguez-Perez M.A."/>
        </authorList>
    </citation>
    <scope>NUCLEOTIDE SEQUENCE [LARGE SCALE GENOMIC DNA]</scope>
    <source>
        <strain evidence="2 3">SSB218315</strain>
    </source>
</reference>
<dbReference type="SUPFAM" id="SSF63380">
    <property type="entry name" value="Riboflavin synthase domain-like"/>
    <property type="match status" value="1"/>
</dbReference>
<protein>
    <submittedName>
        <fullName evidence="2">Phenol 2-monooxygenase</fullName>
    </submittedName>
</protein>